<dbReference type="PANTHER" id="PTHR31293">
    <property type="entry name" value="RNI-LIKE SUPERFAMILY PROTEIN"/>
    <property type="match status" value="1"/>
</dbReference>
<dbReference type="SUPFAM" id="SSF81383">
    <property type="entry name" value="F-box domain"/>
    <property type="match status" value="1"/>
</dbReference>
<evidence type="ECO:0000259" key="1">
    <source>
        <dbReference type="SMART" id="SM00579"/>
    </source>
</evidence>
<protein>
    <submittedName>
        <fullName evidence="2">OLC1v1025387C1</fullName>
    </submittedName>
</protein>
<reference evidence="2" key="1">
    <citation type="submission" date="2023-03" db="EMBL/GenBank/DDBJ databases">
        <authorList>
            <person name="Julca I."/>
        </authorList>
    </citation>
    <scope>NUCLEOTIDE SEQUENCE</scope>
</reference>
<dbReference type="SMART" id="SM00579">
    <property type="entry name" value="FBD"/>
    <property type="match status" value="1"/>
</dbReference>
<dbReference type="InterPro" id="IPR032675">
    <property type="entry name" value="LRR_dom_sf"/>
</dbReference>
<dbReference type="InterPro" id="IPR036047">
    <property type="entry name" value="F-box-like_dom_sf"/>
</dbReference>
<dbReference type="Pfam" id="PF08387">
    <property type="entry name" value="FBD"/>
    <property type="match status" value="1"/>
</dbReference>
<dbReference type="InterPro" id="IPR053781">
    <property type="entry name" value="F-box_AtFBL13-like"/>
</dbReference>
<dbReference type="Pfam" id="PF00646">
    <property type="entry name" value="F-box"/>
    <property type="match status" value="1"/>
</dbReference>
<dbReference type="Proteomes" id="UP001161247">
    <property type="component" value="Chromosome 1"/>
</dbReference>
<proteinExistence type="predicted"/>
<dbReference type="CDD" id="cd22160">
    <property type="entry name" value="F-box_AtFBL13-like"/>
    <property type="match status" value="1"/>
</dbReference>
<dbReference type="InterPro" id="IPR001810">
    <property type="entry name" value="F-box_dom"/>
</dbReference>
<feature type="domain" description="FBD" evidence="1">
    <location>
        <begin position="399"/>
        <end position="469"/>
    </location>
</feature>
<organism evidence="2 3">
    <name type="scientific">Oldenlandia corymbosa var. corymbosa</name>
    <dbReference type="NCBI Taxonomy" id="529605"/>
    <lineage>
        <taxon>Eukaryota</taxon>
        <taxon>Viridiplantae</taxon>
        <taxon>Streptophyta</taxon>
        <taxon>Embryophyta</taxon>
        <taxon>Tracheophyta</taxon>
        <taxon>Spermatophyta</taxon>
        <taxon>Magnoliopsida</taxon>
        <taxon>eudicotyledons</taxon>
        <taxon>Gunneridae</taxon>
        <taxon>Pentapetalae</taxon>
        <taxon>asterids</taxon>
        <taxon>lamiids</taxon>
        <taxon>Gentianales</taxon>
        <taxon>Rubiaceae</taxon>
        <taxon>Rubioideae</taxon>
        <taxon>Spermacoceae</taxon>
        <taxon>Hedyotis-Oldenlandia complex</taxon>
        <taxon>Oldenlandia</taxon>
    </lineage>
</organism>
<dbReference type="InterPro" id="IPR006566">
    <property type="entry name" value="FBD"/>
</dbReference>
<dbReference type="InterPro" id="IPR055294">
    <property type="entry name" value="FBL60-like"/>
</dbReference>
<dbReference type="Pfam" id="PF24758">
    <property type="entry name" value="LRR_At5g56370"/>
    <property type="match status" value="1"/>
</dbReference>
<gene>
    <name evidence="2" type="ORF">OLC1_LOCUS2714</name>
</gene>
<name>A0AAV1C6R6_OLDCO</name>
<accession>A0AAV1C6R6</accession>
<dbReference type="InterPro" id="IPR055411">
    <property type="entry name" value="LRR_FXL15/At3g58940/PEG3-like"/>
</dbReference>
<dbReference type="Gene3D" id="3.80.10.10">
    <property type="entry name" value="Ribonuclease Inhibitor"/>
    <property type="match status" value="1"/>
</dbReference>
<evidence type="ECO:0000313" key="3">
    <source>
        <dbReference type="Proteomes" id="UP001161247"/>
    </source>
</evidence>
<dbReference type="SUPFAM" id="SSF52047">
    <property type="entry name" value="RNI-like"/>
    <property type="match status" value="1"/>
</dbReference>
<dbReference type="PANTHER" id="PTHR31293:SF12">
    <property type="entry name" value="RNI-LIKE SUPERFAMILY PROTEIN"/>
    <property type="match status" value="1"/>
</dbReference>
<dbReference type="Gene3D" id="1.20.1280.50">
    <property type="match status" value="1"/>
</dbReference>
<dbReference type="AlphaFoldDB" id="A0AAV1C6R6"/>
<sequence>MVHASAETDFQIKHLKKSQLSELSSELRDDFISNLPDTVLCHILSFLPTKFAVGTSILSSKWKNLFPLIPNLNLEFDDSLILHHPNGGEEEPSTSKDADTADKSGEELKSSFTDFVGGVLKSLLQNNASICKFKLECQKKYTDDCIGSWLRVAVMLGVQSVCLKASIRDSCKLVASLNGCTSLLALHLDSIFSLKVSAVNFPNLKKLILDYVQFSDGESVELLFNGCPVLNTLKLQFCVLLVDDFAICMPSLTRLVICGSLIRSIFSTVVIDTPKLNHFSYVGLLTECYLLRNVDSIYALAVHILPINTLLEDHDEELEVSSYEYVKLAEALRDLSVPLPKFYNLKTLVLGAMGMTGWKTLACFLDNAPILEALFLFGGFNMYDGGFASFLSVLNYVPYCLASSMKKIEIGAFSGQEDEIMLLEYFLQNGKVLEKLVFNCDFDWRKNNAVFNRLLDAESGSETCKISGPEKGRMVSLYCLEKFYGVSTSRE</sequence>
<evidence type="ECO:0000313" key="2">
    <source>
        <dbReference type="EMBL" id="CAI9090585.1"/>
    </source>
</evidence>
<dbReference type="EMBL" id="OX459118">
    <property type="protein sequence ID" value="CAI9090585.1"/>
    <property type="molecule type" value="Genomic_DNA"/>
</dbReference>
<keyword evidence="3" id="KW-1185">Reference proteome</keyword>